<keyword evidence="4" id="KW-1185">Reference proteome</keyword>
<evidence type="ECO:0000256" key="1">
    <source>
        <dbReference type="SAM" id="SignalP"/>
    </source>
</evidence>
<feature type="signal peptide" evidence="1">
    <location>
        <begin position="1"/>
        <end position="19"/>
    </location>
</feature>
<protein>
    <submittedName>
        <fullName evidence="3">Porin</fullName>
    </submittedName>
</protein>
<dbReference type="STRING" id="53501.SAMN04488043_102311"/>
<dbReference type="GO" id="GO:0016020">
    <property type="term" value="C:membrane"/>
    <property type="evidence" value="ECO:0007669"/>
    <property type="project" value="InterPro"/>
</dbReference>
<organism evidence="3 4">
    <name type="scientific">Thalassovita gelatinovora</name>
    <name type="common">Thalassobius gelatinovorus</name>
    <dbReference type="NCBI Taxonomy" id="53501"/>
    <lineage>
        <taxon>Bacteria</taxon>
        <taxon>Pseudomonadati</taxon>
        <taxon>Pseudomonadota</taxon>
        <taxon>Alphaproteobacteria</taxon>
        <taxon>Rhodobacterales</taxon>
        <taxon>Roseobacteraceae</taxon>
        <taxon>Thalassovita</taxon>
    </lineage>
</organism>
<dbReference type="GO" id="GO:0015288">
    <property type="term" value="F:porin activity"/>
    <property type="evidence" value="ECO:0007669"/>
    <property type="project" value="InterPro"/>
</dbReference>
<keyword evidence="1" id="KW-0732">Signal</keyword>
<dbReference type="EMBL" id="CYSA01000015">
    <property type="protein sequence ID" value="CUH64574.1"/>
    <property type="molecule type" value="Genomic_DNA"/>
</dbReference>
<evidence type="ECO:0000313" key="3">
    <source>
        <dbReference type="EMBL" id="CUH64574.1"/>
    </source>
</evidence>
<evidence type="ECO:0000259" key="2">
    <source>
        <dbReference type="Pfam" id="PF13609"/>
    </source>
</evidence>
<evidence type="ECO:0000313" key="4">
    <source>
        <dbReference type="Proteomes" id="UP000051587"/>
    </source>
</evidence>
<dbReference type="InterPro" id="IPR033900">
    <property type="entry name" value="Gram_neg_porin_domain"/>
</dbReference>
<dbReference type="RefSeq" id="WP_058262107.1">
    <property type="nucleotide sequence ID" value="NZ_CP051181.1"/>
</dbReference>
<dbReference type="Pfam" id="PF13609">
    <property type="entry name" value="Porin_4"/>
    <property type="match status" value="1"/>
</dbReference>
<sequence>MKKVLFASTALIATAGVAAADVSFGGYGRFGILYIDGATPETRLESRFRMNIDATTESDGGVTFGARVRMQADDAGTAAGVAGLNAPRFYVTTGGLTVAAGNILGALDSMPGIYAGSLGLSGLGYSNVVTNFNSVTYDSTGNGNNGAEIIYSAGAFGAHLSYGDSTIDRTELAVSYSMNGWTVAAGFQDSDAATYAEWVLTAGGKVGNVGLGLAVAQDNNSNTSATLSASFAVGAATTISAYAAMDEAQVDESAYGIGVSHSLGGGVSIVGGVVDTHGTTRADLGVKFNF</sequence>
<dbReference type="InterPro" id="IPR023614">
    <property type="entry name" value="Porin_dom_sf"/>
</dbReference>
<accession>A0A0P1FXG8</accession>
<dbReference type="SUPFAM" id="SSF56935">
    <property type="entry name" value="Porins"/>
    <property type="match status" value="1"/>
</dbReference>
<proteinExistence type="predicted"/>
<dbReference type="Proteomes" id="UP000051587">
    <property type="component" value="Unassembled WGS sequence"/>
</dbReference>
<feature type="chain" id="PRO_5006062891" evidence="1">
    <location>
        <begin position="20"/>
        <end position="290"/>
    </location>
</feature>
<reference evidence="3 4" key="1">
    <citation type="submission" date="2015-09" db="EMBL/GenBank/DDBJ databases">
        <authorList>
            <consortium name="Swine Surveillance"/>
        </authorList>
    </citation>
    <scope>NUCLEOTIDE SEQUENCE [LARGE SCALE GENOMIC DNA]</scope>
    <source>
        <strain evidence="3 4">CECT 4357</strain>
    </source>
</reference>
<dbReference type="Gene3D" id="2.40.160.10">
    <property type="entry name" value="Porin"/>
    <property type="match status" value="1"/>
</dbReference>
<feature type="domain" description="Porin" evidence="2">
    <location>
        <begin position="7"/>
        <end position="277"/>
    </location>
</feature>
<name>A0A0P1FXG8_THAGE</name>
<dbReference type="OrthoDB" id="7326315at2"/>
<dbReference type="AlphaFoldDB" id="A0A0P1FXG8"/>
<gene>
    <name evidence="3" type="primary">opmA</name>
    <name evidence="3" type="ORF">TG4357_01365</name>
</gene>